<protein>
    <submittedName>
        <fullName evidence="3">Uncharacterized protein</fullName>
    </submittedName>
</protein>
<dbReference type="Proteomes" id="UP000585474">
    <property type="component" value="Unassembled WGS sequence"/>
</dbReference>
<reference evidence="3 4" key="1">
    <citation type="submission" date="2019-07" db="EMBL/GenBank/DDBJ databases">
        <title>De Novo Assembly of kiwifruit Actinidia rufa.</title>
        <authorList>
            <person name="Sugita-Konishi S."/>
            <person name="Sato K."/>
            <person name="Mori E."/>
            <person name="Abe Y."/>
            <person name="Kisaki G."/>
            <person name="Hamano K."/>
            <person name="Suezawa K."/>
            <person name="Otani M."/>
            <person name="Fukuda T."/>
            <person name="Manabe T."/>
            <person name="Gomi K."/>
            <person name="Tabuchi M."/>
            <person name="Akimitsu K."/>
            <person name="Kataoka I."/>
        </authorList>
    </citation>
    <scope>NUCLEOTIDE SEQUENCE [LARGE SCALE GENOMIC DNA]</scope>
    <source>
        <strain evidence="4">cv. Fuchu</strain>
        <strain evidence="3">Fuchu</strain>
    </source>
</reference>
<keyword evidence="4" id="KW-1185">Reference proteome</keyword>
<organism evidence="3 4">
    <name type="scientific">Actinidia rufa</name>
    <dbReference type="NCBI Taxonomy" id="165716"/>
    <lineage>
        <taxon>Eukaryota</taxon>
        <taxon>Viridiplantae</taxon>
        <taxon>Streptophyta</taxon>
        <taxon>Embryophyta</taxon>
        <taxon>Tracheophyta</taxon>
        <taxon>Spermatophyta</taxon>
        <taxon>Magnoliopsida</taxon>
        <taxon>eudicotyledons</taxon>
        <taxon>Gunneridae</taxon>
        <taxon>Pentapetalae</taxon>
        <taxon>asterids</taxon>
        <taxon>Ericales</taxon>
        <taxon>Actinidiaceae</taxon>
        <taxon>Actinidia</taxon>
    </lineage>
</organism>
<dbReference type="EMBL" id="BJWL01000046">
    <property type="protein sequence ID" value="GFS28588.1"/>
    <property type="molecule type" value="Genomic_DNA"/>
</dbReference>
<dbReference type="AlphaFoldDB" id="A0A7J0H613"/>
<sequence length="98" mass="10940">MGRIGKQKRVGYPLSGEDLSIIGTSAKSIPKEGRRQGGFDRNLSGKEWSQGMTYLPIEKLPSKELSQKECSSRISSSFPIKRKKSGLKLQKLKEKKSN</sequence>
<name>A0A7J0H613_9ERIC</name>
<dbReference type="EMBL" id="BJWL01000056">
    <property type="protein sequence ID" value="GFS28829.1"/>
    <property type="molecule type" value="Genomic_DNA"/>
</dbReference>
<accession>A0A7J0H613</accession>
<evidence type="ECO:0000313" key="2">
    <source>
        <dbReference type="EMBL" id="GFS28829.1"/>
    </source>
</evidence>
<dbReference type="EMBL" id="BJWL01000027">
    <property type="protein sequence ID" value="GFZ18526.1"/>
    <property type="molecule type" value="Genomic_DNA"/>
</dbReference>
<evidence type="ECO:0000313" key="3">
    <source>
        <dbReference type="EMBL" id="GFZ18526.1"/>
    </source>
</evidence>
<gene>
    <name evidence="1" type="ORF">Acr_00g0002660</name>
    <name evidence="2" type="ORF">Acr_00g0004160</name>
    <name evidence="3" type="ORF">Acr_27g0002650</name>
</gene>
<evidence type="ECO:0000313" key="1">
    <source>
        <dbReference type="EMBL" id="GFS28588.1"/>
    </source>
</evidence>
<comment type="caution">
    <text evidence="3">The sequence shown here is derived from an EMBL/GenBank/DDBJ whole genome shotgun (WGS) entry which is preliminary data.</text>
</comment>
<evidence type="ECO:0000313" key="4">
    <source>
        <dbReference type="Proteomes" id="UP000585474"/>
    </source>
</evidence>
<proteinExistence type="predicted"/>